<proteinExistence type="predicted"/>
<feature type="region of interest" description="Disordered" evidence="1">
    <location>
        <begin position="134"/>
        <end position="176"/>
    </location>
</feature>
<accession>A0A074JYZ3</accession>
<dbReference type="OrthoDB" id="7744082at2"/>
<feature type="region of interest" description="Disordered" evidence="1">
    <location>
        <begin position="1"/>
        <end position="56"/>
    </location>
</feature>
<evidence type="ECO:0000256" key="1">
    <source>
        <dbReference type="SAM" id="MobiDB-lite"/>
    </source>
</evidence>
<gene>
    <name evidence="2" type="ORF">DT23_01610</name>
</gene>
<dbReference type="AlphaFoldDB" id="A0A074JYZ3"/>
<protein>
    <submittedName>
        <fullName evidence="2">Uncharacterized protein</fullName>
    </submittedName>
</protein>
<reference evidence="2 3" key="1">
    <citation type="journal article" date="2015" name="Antonie Van Leeuwenhoek">
        <title>Thioclava indica sp. nov., isolated from surface seawater of the Indian Ocean.</title>
        <authorList>
            <person name="Liu Y."/>
            <person name="Lai Q."/>
            <person name="Du J."/>
            <person name="Xu H."/>
            <person name="Jiang L."/>
            <person name="Shao Z."/>
        </authorList>
    </citation>
    <scope>NUCLEOTIDE SEQUENCE [LARGE SCALE GENOMIC DNA]</scope>
    <source>
        <strain evidence="2 3">DT23-4</strain>
    </source>
</reference>
<comment type="caution">
    <text evidence="2">The sequence shown here is derived from an EMBL/GenBank/DDBJ whole genome shotgun (WGS) entry which is preliminary data.</text>
</comment>
<sequence length="176" mass="18226">MSKSTSPTSDEIKQHAKAASKDLGDNAREMARDAAGAVRDQATHQAQSIKSGVADEVSDVASALRKAANDMRDGSPQERTFGQIAGGLADVSDSIRGKDLGEVAHELSTFAKRNPMLFLGGVALAGFAATRFATASARRDEDAQPKTASTMSSGPSASDATDSYTRHVPKTSGGLS</sequence>
<dbReference type="EMBL" id="AUNB01000001">
    <property type="protein sequence ID" value="KEO61694.1"/>
    <property type="molecule type" value="Genomic_DNA"/>
</dbReference>
<feature type="compositionally biased region" description="Basic and acidic residues" evidence="1">
    <location>
        <begin position="10"/>
        <end position="32"/>
    </location>
</feature>
<organism evidence="2 3">
    <name type="scientific">Thioclava indica</name>
    <dbReference type="NCBI Taxonomy" id="1353528"/>
    <lineage>
        <taxon>Bacteria</taxon>
        <taxon>Pseudomonadati</taxon>
        <taxon>Pseudomonadota</taxon>
        <taxon>Alphaproteobacteria</taxon>
        <taxon>Rhodobacterales</taxon>
        <taxon>Paracoccaceae</taxon>
        <taxon>Thioclava</taxon>
    </lineage>
</organism>
<evidence type="ECO:0000313" key="3">
    <source>
        <dbReference type="Proteomes" id="UP000027471"/>
    </source>
</evidence>
<keyword evidence="3" id="KW-1185">Reference proteome</keyword>
<name>A0A074JYZ3_9RHOB</name>
<dbReference type="Proteomes" id="UP000027471">
    <property type="component" value="Unassembled WGS sequence"/>
</dbReference>
<dbReference type="eggNOG" id="ENOG5032SND">
    <property type="taxonomic scope" value="Bacteria"/>
</dbReference>
<evidence type="ECO:0000313" key="2">
    <source>
        <dbReference type="EMBL" id="KEO61694.1"/>
    </source>
</evidence>
<dbReference type="STRING" id="1353528.DT23_01610"/>
<dbReference type="Gene3D" id="1.10.287.700">
    <property type="entry name" value="Helix hairpin bin"/>
    <property type="match status" value="1"/>
</dbReference>
<feature type="compositionally biased region" description="Polar residues" evidence="1">
    <location>
        <begin position="146"/>
        <end position="163"/>
    </location>
</feature>
<dbReference type="RefSeq" id="WP_051696965.1">
    <property type="nucleotide sequence ID" value="NZ_AUNB01000001.1"/>
</dbReference>